<evidence type="ECO:0000256" key="5">
    <source>
        <dbReference type="ARBA" id="ARBA00022989"/>
    </source>
</evidence>
<evidence type="ECO:0000313" key="9">
    <source>
        <dbReference type="Proteomes" id="UP000178272"/>
    </source>
</evidence>
<keyword evidence="4 7" id="KW-0812">Transmembrane</keyword>
<sequence>MELFKNTQFLRLWGNQILLQTSFNMSNFTILLLIDQITSSRFAIAQFYAAMTLPSFLVGLFAGAIVDTSNRKWVILVSDAALAVLFASYALFTHNYWFLLAIAFLSSCVSQVFTPAESATIPNIVKKQELERANALFLFTGFGSVLLGYGLAGPVIQLFGGLEKYGDQSTFIIAAILTAIGFVLSSTLTLDSNGHRGFDPQLFSRTNKLTREVLHITRENIKILIPIIMLTLMQFCIGLMAILFIDFVKTYLRLPSTSTSYFLIIPLGFGLSIGVYLLNKLKEKVSKGYMIYLGALAFGLAMLFIGLGGYVTNSAGGIFFLRVITASGAVVAGISAVFIAVHSRTILQKNTPEKMLGRVFALVYASGSAVTPIPILLIALITEKVDVAIVFLVFGLIFALLAQAAKPVFLKNLS</sequence>
<dbReference type="STRING" id="1797517.A3F61_02960"/>
<feature type="transmembrane region" description="Helical" evidence="7">
    <location>
        <begin position="96"/>
        <end position="114"/>
    </location>
</feature>
<evidence type="ECO:0000256" key="7">
    <source>
        <dbReference type="SAM" id="Phobius"/>
    </source>
</evidence>
<feature type="transmembrane region" description="Helical" evidence="7">
    <location>
        <begin position="73"/>
        <end position="90"/>
    </location>
</feature>
<feature type="transmembrane region" description="Helical" evidence="7">
    <location>
        <begin position="46"/>
        <end position="66"/>
    </location>
</feature>
<dbReference type="Proteomes" id="UP000178272">
    <property type="component" value="Unassembled WGS sequence"/>
</dbReference>
<dbReference type="SUPFAM" id="SSF103473">
    <property type="entry name" value="MFS general substrate transporter"/>
    <property type="match status" value="1"/>
</dbReference>
<comment type="caution">
    <text evidence="8">The sequence shown here is derived from an EMBL/GenBank/DDBJ whole genome shotgun (WGS) entry which is preliminary data.</text>
</comment>
<keyword evidence="6 7" id="KW-0472">Membrane</keyword>
<reference evidence="8 9" key="1">
    <citation type="journal article" date="2016" name="Nat. Commun.">
        <title>Thousands of microbial genomes shed light on interconnected biogeochemical processes in an aquifer system.</title>
        <authorList>
            <person name="Anantharaman K."/>
            <person name="Brown C.T."/>
            <person name="Hug L.A."/>
            <person name="Sharon I."/>
            <person name="Castelle C.J."/>
            <person name="Probst A.J."/>
            <person name="Thomas B.C."/>
            <person name="Singh A."/>
            <person name="Wilkins M.J."/>
            <person name="Karaoz U."/>
            <person name="Brodie E.L."/>
            <person name="Williams K.H."/>
            <person name="Hubbard S.S."/>
            <person name="Banfield J.F."/>
        </authorList>
    </citation>
    <scope>NUCLEOTIDE SEQUENCE [LARGE SCALE GENOMIC DNA]</scope>
</reference>
<feature type="transmembrane region" description="Helical" evidence="7">
    <location>
        <begin position="12"/>
        <end position="34"/>
    </location>
</feature>
<dbReference type="Pfam" id="PF07690">
    <property type="entry name" value="MFS_1"/>
    <property type="match status" value="1"/>
</dbReference>
<name>A0A1G1V511_9BACT</name>
<evidence type="ECO:0000313" key="8">
    <source>
        <dbReference type="EMBL" id="OGY10441.1"/>
    </source>
</evidence>
<feature type="transmembrane region" description="Helical" evidence="7">
    <location>
        <begin position="171"/>
        <end position="190"/>
    </location>
</feature>
<evidence type="ECO:0008006" key="10">
    <source>
        <dbReference type="Google" id="ProtNLM"/>
    </source>
</evidence>
<dbReference type="GO" id="GO:0022857">
    <property type="term" value="F:transmembrane transporter activity"/>
    <property type="evidence" value="ECO:0007669"/>
    <property type="project" value="InterPro"/>
</dbReference>
<dbReference type="PANTHER" id="PTHR43266">
    <property type="entry name" value="MACROLIDE-EFFLUX PROTEIN"/>
    <property type="match status" value="1"/>
</dbReference>
<proteinExistence type="predicted"/>
<feature type="transmembrane region" description="Helical" evidence="7">
    <location>
        <begin position="317"/>
        <end position="341"/>
    </location>
</feature>
<feature type="transmembrane region" description="Helical" evidence="7">
    <location>
        <begin position="135"/>
        <end position="159"/>
    </location>
</feature>
<dbReference type="Gene3D" id="1.20.1250.20">
    <property type="entry name" value="MFS general substrate transporter like domains"/>
    <property type="match status" value="1"/>
</dbReference>
<comment type="subcellular location">
    <subcellularLocation>
        <location evidence="1">Cell membrane</location>
        <topology evidence="1">Multi-pass membrane protein</topology>
    </subcellularLocation>
</comment>
<evidence type="ECO:0000256" key="3">
    <source>
        <dbReference type="ARBA" id="ARBA00022475"/>
    </source>
</evidence>
<feature type="transmembrane region" description="Helical" evidence="7">
    <location>
        <begin position="223"/>
        <end position="248"/>
    </location>
</feature>
<feature type="transmembrane region" description="Helical" evidence="7">
    <location>
        <begin position="361"/>
        <end position="381"/>
    </location>
</feature>
<gene>
    <name evidence="8" type="ORF">A3F61_02960</name>
</gene>
<dbReference type="EMBL" id="MHCA01000055">
    <property type="protein sequence ID" value="OGY10441.1"/>
    <property type="molecule type" value="Genomic_DNA"/>
</dbReference>
<dbReference type="InterPro" id="IPR036259">
    <property type="entry name" value="MFS_trans_sf"/>
</dbReference>
<dbReference type="InterPro" id="IPR011701">
    <property type="entry name" value="MFS"/>
</dbReference>
<protein>
    <recommendedName>
        <fullName evidence="10">Major facilitator superfamily (MFS) profile domain-containing protein</fullName>
    </recommendedName>
</protein>
<organism evidence="8 9">
    <name type="scientific">Candidatus Blackburnbacteria bacterium RIFCSPHIGHO2_12_FULL_41_13b</name>
    <dbReference type="NCBI Taxonomy" id="1797517"/>
    <lineage>
        <taxon>Bacteria</taxon>
        <taxon>Candidatus Blackburniibacteriota</taxon>
    </lineage>
</organism>
<feature type="transmembrane region" description="Helical" evidence="7">
    <location>
        <begin position="387"/>
        <end position="405"/>
    </location>
</feature>
<feature type="transmembrane region" description="Helical" evidence="7">
    <location>
        <begin position="260"/>
        <end position="278"/>
    </location>
</feature>
<feature type="transmembrane region" description="Helical" evidence="7">
    <location>
        <begin position="290"/>
        <end position="311"/>
    </location>
</feature>
<evidence type="ECO:0000256" key="1">
    <source>
        <dbReference type="ARBA" id="ARBA00004651"/>
    </source>
</evidence>
<keyword evidence="2" id="KW-0813">Transport</keyword>
<dbReference type="PANTHER" id="PTHR43266:SF2">
    <property type="entry name" value="MAJOR FACILITATOR SUPERFAMILY (MFS) PROFILE DOMAIN-CONTAINING PROTEIN"/>
    <property type="match status" value="1"/>
</dbReference>
<keyword evidence="3" id="KW-1003">Cell membrane</keyword>
<dbReference type="AlphaFoldDB" id="A0A1G1V511"/>
<evidence type="ECO:0000256" key="2">
    <source>
        <dbReference type="ARBA" id="ARBA00022448"/>
    </source>
</evidence>
<evidence type="ECO:0000256" key="6">
    <source>
        <dbReference type="ARBA" id="ARBA00023136"/>
    </source>
</evidence>
<accession>A0A1G1V511</accession>
<keyword evidence="5 7" id="KW-1133">Transmembrane helix</keyword>
<dbReference type="GO" id="GO:0005886">
    <property type="term" value="C:plasma membrane"/>
    <property type="evidence" value="ECO:0007669"/>
    <property type="project" value="UniProtKB-SubCell"/>
</dbReference>
<evidence type="ECO:0000256" key="4">
    <source>
        <dbReference type="ARBA" id="ARBA00022692"/>
    </source>
</evidence>
<dbReference type="CDD" id="cd06173">
    <property type="entry name" value="MFS_MefA_like"/>
    <property type="match status" value="1"/>
</dbReference>